<gene>
    <name evidence="1" type="ORF">CCAX7_54950</name>
</gene>
<dbReference type="RefSeq" id="WP_218025774.1">
    <property type="nucleotide sequence ID" value="NZ_AP025739.1"/>
</dbReference>
<dbReference type="EMBL" id="AP025739">
    <property type="protein sequence ID" value="BDI33444.1"/>
    <property type="molecule type" value="Genomic_DNA"/>
</dbReference>
<proteinExistence type="predicted"/>
<dbReference type="AlphaFoldDB" id="A0A402D5M6"/>
<keyword evidence="2" id="KW-1185">Reference proteome</keyword>
<evidence type="ECO:0000313" key="1">
    <source>
        <dbReference type="EMBL" id="BDI33444.1"/>
    </source>
</evidence>
<dbReference type="Pfam" id="PF02026">
    <property type="entry name" value="RyR"/>
    <property type="match status" value="1"/>
</dbReference>
<name>A0A402D5M6_9BACT</name>
<evidence type="ECO:0000313" key="2">
    <source>
        <dbReference type="Proteomes" id="UP000287394"/>
    </source>
</evidence>
<protein>
    <submittedName>
        <fullName evidence="1">Uncharacterized protein</fullName>
    </submittedName>
</protein>
<sequence length="221" mass="24355">MANSIEVSAVAQVCHEANRGLCEAIGDTSQVSWNDAEEWQRQSAVAGVRAYLDNPGITSAQMHENWCEYKIADGWVYGEVKDAEKKTHPCLVPYADLPEVQQYKDKVFCAIVGALLPINQNATILPPEKPITTDPIPGLTEGRVVHYILPDGPSAGQIRPAMVVRVWNRNSIDKTSRGCVQLQVFTDGPNDALMNVEWRTSVLFDDSPTPAPGTWNWPARA</sequence>
<reference evidence="1 2" key="1">
    <citation type="journal article" date="2019" name="Int. J. Syst. Evol. Microbiol.">
        <title>Capsulimonas corticalis gen. nov., sp. nov., an aerobic capsulated bacterium, of a novel bacterial order, Capsulimonadales ord. nov., of the class Armatimonadia of the phylum Armatimonadetes.</title>
        <authorList>
            <person name="Li J."/>
            <person name="Kudo C."/>
            <person name="Tonouchi A."/>
        </authorList>
    </citation>
    <scope>NUCLEOTIDE SEQUENCE [LARGE SCALE GENOMIC DNA]</scope>
    <source>
        <strain evidence="1 2">AX-7</strain>
    </source>
</reference>
<dbReference type="Proteomes" id="UP000287394">
    <property type="component" value="Chromosome"/>
</dbReference>
<dbReference type="KEGG" id="ccot:CCAX7_54950"/>
<dbReference type="InterPro" id="IPR003032">
    <property type="entry name" value="Ryanodine_rcpt"/>
</dbReference>
<dbReference type="Gene3D" id="6.20.350.10">
    <property type="match status" value="1"/>
</dbReference>
<organism evidence="1 2">
    <name type="scientific">Capsulimonas corticalis</name>
    <dbReference type="NCBI Taxonomy" id="2219043"/>
    <lineage>
        <taxon>Bacteria</taxon>
        <taxon>Bacillati</taxon>
        <taxon>Armatimonadota</taxon>
        <taxon>Armatimonadia</taxon>
        <taxon>Capsulimonadales</taxon>
        <taxon>Capsulimonadaceae</taxon>
        <taxon>Capsulimonas</taxon>
    </lineage>
</organism>
<accession>A0A402D5M6</accession>